<dbReference type="AlphaFoldDB" id="A0A3M7RNI6"/>
<keyword evidence="1" id="KW-1133">Transmembrane helix</keyword>
<evidence type="ECO:0000313" key="3">
    <source>
        <dbReference type="Proteomes" id="UP000276133"/>
    </source>
</evidence>
<keyword evidence="3" id="KW-1185">Reference proteome</keyword>
<protein>
    <recommendedName>
        <fullName evidence="4">RNA-directed DNA polymerase from mobile element jockey-like</fullName>
    </recommendedName>
</protein>
<gene>
    <name evidence="2" type="ORF">BpHYR1_040670</name>
</gene>
<proteinExistence type="predicted"/>
<comment type="caution">
    <text evidence="2">The sequence shown here is derived from an EMBL/GenBank/DDBJ whole genome shotgun (WGS) entry which is preliminary data.</text>
</comment>
<evidence type="ECO:0008006" key="4">
    <source>
        <dbReference type="Google" id="ProtNLM"/>
    </source>
</evidence>
<evidence type="ECO:0000256" key="1">
    <source>
        <dbReference type="SAM" id="Phobius"/>
    </source>
</evidence>
<name>A0A3M7RNI6_BRAPC</name>
<dbReference type="EMBL" id="REGN01003036">
    <property type="protein sequence ID" value="RNA24868.1"/>
    <property type="molecule type" value="Genomic_DNA"/>
</dbReference>
<organism evidence="2 3">
    <name type="scientific">Brachionus plicatilis</name>
    <name type="common">Marine rotifer</name>
    <name type="synonym">Brachionus muelleri</name>
    <dbReference type="NCBI Taxonomy" id="10195"/>
    <lineage>
        <taxon>Eukaryota</taxon>
        <taxon>Metazoa</taxon>
        <taxon>Spiralia</taxon>
        <taxon>Gnathifera</taxon>
        <taxon>Rotifera</taxon>
        <taxon>Eurotatoria</taxon>
        <taxon>Monogononta</taxon>
        <taxon>Pseudotrocha</taxon>
        <taxon>Ploima</taxon>
        <taxon>Brachionidae</taxon>
        <taxon>Brachionus</taxon>
    </lineage>
</organism>
<dbReference type="Proteomes" id="UP000276133">
    <property type="component" value="Unassembled WGS sequence"/>
</dbReference>
<feature type="transmembrane region" description="Helical" evidence="1">
    <location>
        <begin position="58"/>
        <end position="78"/>
    </location>
</feature>
<evidence type="ECO:0000313" key="2">
    <source>
        <dbReference type="EMBL" id="RNA24868.1"/>
    </source>
</evidence>
<sequence>MKTSVEKSCSRIILSNKKWGLNQNTLGNFYKSLVGSIFNSSLLFKIKPINFPGYSSCFRFVQSFYLLFSVFFFFLFFFSTTPLKDSNQDQIKLGNNSIYFNMI</sequence>
<accession>A0A3M7RNI6</accession>
<keyword evidence="1" id="KW-0812">Transmembrane</keyword>
<reference evidence="2 3" key="1">
    <citation type="journal article" date="2018" name="Sci. Rep.">
        <title>Genomic signatures of local adaptation to the degree of environmental predictability in rotifers.</title>
        <authorList>
            <person name="Franch-Gras L."/>
            <person name="Hahn C."/>
            <person name="Garcia-Roger E.M."/>
            <person name="Carmona M.J."/>
            <person name="Serra M."/>
            <person name="Gomez A."/>
        </authorList>
    </citation>
    <scope>NUCLEOTIDE SEQUENCE [LARGE SCALE GENOMIC DNA]</scope>
    <source>
        <strain evidence="2">HYR1</strain>
    </source>
</reference>
<keyword evidence="1" id="KW-0472">Membrane</keyword>